<dbReference type="GO" id="GO:0034986">
    <property type="term" value="F:iron chaperone activity"/>
    <property type="evidence" value="ECO:0007669"/>
    <property type="project" value="TreeGrafter"/>
</dbReference>
<dbReference type="GO" id="GO:0016226">
    <property type="term" value="P:iron-sulfur cluster assembly"/>
    <property type="evidence" value="ECO:0007669"/>
    <property type="project" value="InterPro"/>
</dbReference>
<dbReference type="EMBL" id="HE580268">
    <property type="protein sequence ID" value="CCD23375.1"/>
    <property type="molecule type" value="Genomic_DNA"/>
</dbReference>
<dbReference type="SMART" id="SM01219">
    <property type="entry name" value="Frataxin_Cyay"/>
    <property type="match status" value="1"/>
</dbReference>
<reference evidence="13 14" key="1">
    <citation type="journal article" date="2011" name="Proc. Natl. Acad. Sci. U.S.A.">
        <title>Evolutionary erosion of yeast sex chromosomes by mating-type switching accidents.</title>
        <authorList>
            <person name="Gordon J.L."/>
            <person name="Armisen D."/>
            <person name="Proux-Wera E."/>
            <person name="Oheigeartaigh S.S."/>
            <person name="Byrne K.P."/>
            <person name="Wolfe K.H."/>
        </authorList>
    </citation>
    <scope>NUCLEOTIDE SEQUENCE [LARGE SCALE GENOMIC DNA]</scope>
    <source>
        <strain evidence="14">ATCC 10597 / BCRC 20456 / CBS 421 / NBRC 0211 / NRRL Y-12639</strain>
    </source>
</reference>
<dbReference type="OMA" id="PNRYDYY"/>
<dbReference type="InterPro" id="IPR002908">
    <property type="entry name" value="Frataxin/CyaY"/>
</dbReference>
<dbReference type="GO" id="GO:0008198">
    <property type="term" value="F:ferrous iron binding"/>
    <property type="evidence" value="ECO:0007669"/>
    <property type="project" value="TreeGrafter"/>
</dbReference>
<protein>
    <recommendedName>
        <fullName evidence="3">ferroxidase</fullName>
        <ecNumber evidence="3">1.16.3.1</ecNumber>
    </recommendedName>
</protein>
<dbReference type="Proteomes" id="UP000000689">
    <property type="component" value="Chromosome 2"/>
</dbReference>
<dbReference type="NCBIfam" id="TIGR03422">
    <property type="entry name" value="mito_frataxin"/>
    <property type="match status" value="1"/>
</dbReference>
<dbReference type="eggNOG" id="KOG3413">
    <property type="taxonomic scope" value="Eukaryota"/>
</dbReference>
<dbReference type="GO" id="GO:0005739">
    <property type="term" value="C:mitochondrion"/>
    <property type="evidence" value="ECO:0007669"/>
    <property type="project" value="UniProtKB-SubCell"/>
</dbReference>
<keyword evidence="7" id="KW-0809">Transit peptide</keyword>
<dbReference type="NCBIfam" id="TIGR03421">
    <property type="entry name" value="FeS_CyaY"/>
    <property type="match status" value="1"/>
</dbReference>
<evidence type="ECO:0000256" key="11">
    <source>
        <dbReference type="ARBA" id="ARBA00023128"/>
    </source>
</evidence>
<organism evidence="13 14">
    <name type="scientific">Naumovozyma dairenensis (strain ATCC 10597 / BCRC 20456 / CBS 421 / NBRC 0211 / NRRL Y-12639)</name>
    <name type="common">Saccharomyces dairenensis</name>
    <dbReference type="NCBI Taxonomy" id="1071378"/>
    <lineage>
        <taxon>Eukaryota</taxon>
        <taxon>Fungi</taxon>
        <taxon>Dikarya</taxon>
        <taxon>Ascomycota</taxon>
        <taxon>Saccharomycotina</taxon>
        <taxon>Saccharomycetes</taxon>
        <taxon>Saccharomycetales</taxon>
        <taxon>Saccharomycetaceae</taxon>
        <taxon>Naumovozyma</taxon>
    </lineage>
</organism>
<keyword evidence="8" id="KW-0560">Oxidoreductase</keyword>
<keyword evidence="10" id="KW-0406">Ion transport</keyword>
<evidence type="ECO:0000256" key="3">
    <source>
        <dbReference type="ARBA" id="ARBA00013107"/>
    </source>
</evidence>
<comment type="catalytic activity">
    <reaction evidence="12">
        <text>4 Fe(2+) + O2 + 4 H(+) = 4 Fe(3+) + 2 H2O</text>
        <dbReference type="Rhea" id="RHEA:11148"/>
        <dbReference type="ChEBI" id="CHEBI:15377"/>
        <dbReference type="ChEBI" id="CHEBI:15378"/>
        <dbReference type="ChEBI" id="CHEBI:15379"/>
        <dbReference type="ChEBI" id="CHEBI:29033"/>
        <dbReference type="ChEBI" id="CHEBI:29034"/>
        <dbReference type="EC" id="1.16.3.1"/>
    </reaction>
</comment>
<dbReference type="GO" id="GO:0008199">
    <property type="term" value="F:ferric iron binding"/>
    <property type="evidence" value="ECO:0007669"/>
    <property type="project" value="InterPro"/>
</dbReference>
<keyword evidence="14" id="KW-1185">Reference proteome</keyword>
<dbReference type="GO" id="GO:0004322">
    <property type="term" value="F:ferroxidase activity"/>
    <property type="evidence" value="ECO:0007669"/>
    <property type="project" value="UniProtKB-EC"/>
</dbReference>
<gene>
    <name evidence="13" type="primary">NDAI0B03410</name>
    <name evidence="13" type="ordered locus">NDAI_0B03410</name>
</gene>
<dbReference type="AlphaFoldDB" id="G0W6G4"/>
<evidence type="ECO:0000256" key="9">
    <source>
        <dbReference type="ARBA" id="ARBA00023004"/>
    </source>
</evidence>
<dbReference type="HOGENOM" id="CLU_080880_2_4_1"/>
<dbReference type="PANTHER" id="PTHR16821:SF2">
    <property type="entry name" value="FRATAXIN, MITOCHONDRIAL"/>
    <property type="match status" value="1"/>
</dbReference>
<evidence type="ECO:0000256" key="10">
    <source>
        <dbReference type="ARBA" id="ARBA00023065"/>
    </source>
</evidence>
<keyword evidence="11" id="KW-0496">Mitochondrion</keyword>
<dbReference type="PROSITE" id="PS50810">
    <property type="entry name" value="FRATAXIN_2"/>
    <property type="match status" value="1"/>
</dbReference>
<evidence type="ECO:0000256" key="5">
    <source>
        <dbReference type="ARBA" id="ARBA00022448"/>
    </source>
</evidence>
<dbReference type="STRING" id="1071378.G0W6G4"/>
<dbReference type="OrthoDB" id="1897642at2759"/>
<dbReference type="InterPro" id="IPR036524">
    <property type="entry name" value="Frataxin/CyaY_sf"/>
</dbReference>
<dbReference type="InterPro" id="IPR017789">
    <property type="entry name" value="Frataxin"/>
</dbReference>
<evidence type="ECO:0000256" key="8">
    <source>
        <dbReference type="ARBA" id="ARBA00023002"/>
    </source>
</evidence>
<evidence type="ECO:0000256" key="6">
    <source>
        <dbReference type="ARBA" id="ARBA00022496"/>
    </source>
</evidence>
<dbReference type="KEGG" id="ndi:NDAI_0B03410"/>
<dbReference type="Gene3D" id="3.30.920.10">
    <property type="entry name" value="Frataxin/CyaY"/>
    <property type="match status" value="1"/>
</dbReference>
<dbReference type="EC" id="1.16.3.1" evidence="3"/>
<evidence type="ECO:0000256" key="4">
    <source>
        <dbReference type="ARBA" id="ARBA00022434"/>
    </source>
</evidence>
<evidence type="ECO:0000313" key="13">
    <source>
        <dbReference type="EMBL" id="CCD23375.1"/>
    </source>
</evidence>
<comment type="similarity">
    <text evidence="2">Belongs to the frataxin family.</text>
</comment>
<dbReference type="PROSITE" id="PS01344">
    <property type="entry name" value="FRATAXIN_1"/>
    <property type="match status" value="1"/>
</dbReference>
<dbReference type="InterPro" id="IPR020895">
    <property type="entry name" value="Frataxin_CS"/>
</dbReference>
<name>G0W6G4_NAUDC</name>
<dbReference type="Pfam" id="PF01491">
    <property type="entry name" value="Frataxin_Cyay"/>
    <property type="match status" value="1"/>
</dbReference>
<dbReference type="GO" id="GO:0051537">
    <property type="term" value="F:2 iron, 2 sulfur cluster binding"/>
    <property type="evidence" value="ECO:0007669"/>
    <property type="project" value="TreeGrafter"/>
</dbReference>
<keyword evidence="9" id="KW-0408">Iron</keyword>
<accession>G0W6G4</accession>
<dbReference type="GO" id="GO:0006879">
    <property type="term" value="P:intracellular iron ion homeostasis"/>
    <property type="evidence" value="ECO:0007669"/>
    <property type="project" value="UniProtKB-KW"/>
</dbReference>
<evidence type="ECO:0000256" key="2">
    <source>
        <dbReference type="ARBA" id="ARBA00008183"/>
    </source>
</evidence>
<keyword evidence="6" id="KW-0410">Iron transport</keyword>
<dbReference type="SUPFAM" id="SSF55387">
    <property type="entry name" value="Frataxin/Nqo15-like"/>
    <property type="match status" value="1"/>
</dbReference>
<evidence type="ECO:0000256" key="12">
    <source>
        <dbReference type="ARBA" id="ARBA00047990"/>
    </source>
</evidence>
<sequence>MSLSRGSVVRISRLRLFPTLINPIFTRHLQYHCLNRQYLAAKKTHYGANIVSNMLLKREYASSTDGRDIPEEILNLPLQTYHVEADSFLNNLLEKLEMVSDEYPNDITEVDLSHGVMTLEVPAIGAYVINKQPPNKQIWFASPISGPDRFDFYKKQWISLRNGNKLLDVLQKELNDAIPGTEVNLKK</sequence>
<proteinExistence type="inferred from homology"/>
<comment type="subcellular location">
    <subcellularLocation>
        <location evidence="1">Mitochondrion</location>
    </subcellularLocation>
</comment>
<keyword evidence="5" id="KW-0813">Transport</keyword>
<dbReference type="PANTHER" id="PTHR16821">
    <property type="entry name" value="FRATAXIN"/>
    <property type="match status" value="1"/>
</dbReference>
<evidence type="ECO:0000313" key="14">
    <source>
        <dbReference type="Proteomes" id="UP000000689"/>
    </source>
</evidence>
<evidence type="ECO:0000256" key="1">
    <source>
        <dbReference type="ARBA" id="ARBA00004173"/>
    </source>
</evidence>
<dbReference type="GO" id="GO:0006826">
    <property type="term" value="P:iron ion transport"/>
    <property type="evidence" value="ECO:0007669"/>
    <property type="project" value="UniProtKB-KW"/>
</dbReference>
<dbReference type="GeneID" id="11497942"/>
<keyword evidence="4" id="KW-0409">Iron storage</keyword>
<dbReference type="RefSeq" id="XP_003668618.1">
    <property type="nucleotide sequence ID" value="XM_003668570.1"/>
</dbReference>
<evidence type="ECO:0000256" key="7">
    <source>
        <dbReference type="ARBA" id="ARBA00022946"/>
    </source>
</evidence>